<reference evidence="3" key="1">
    <citation type="submission" date="2020-05" db="EMBL/GenBank/DDBJ databases">
        <title>Phylogenomic resolution of chytrid fungi.</title>
        <authorList>
            <person name="Stajich J.E."/>
            <person name="Amses K."/>
            <person name="Simmons R."/>
            <person name="Seto K."/>
            <person name="Myers J."/>
            <person name="Bonds A."/>
            <person name="Quandt C.A."/>
            <person name="Barry K."/>
            <person name="Liu P."/>
            <person name="Grigoriev I."/>
            <person name="Longcore J.E."/>
            <person name="James T.Y."/>
        </authorList>
    </citation>
    <scope>NUCLEOTIDE SEQUENCE</scope>
    <source>
        <strain evidence="3">PLAUS21</strain>
    </source>
</reference>
<keyword evidence="2" id="KW-1133">Transmembrane helix</keyword>
<comment type="caution">
    <text evidence="3">The sequence shown here is derived from an EMBL/GenBank/DDBJ whole genome shotgun (WGS) entry which is preliminary data.</text>
</comment>
<evidence type="ECO:0000313" key="4">
    <source>
        <dbReference type="Proteomes" id="UP001210925"/>
    </source>
</evidence>
<proteinExistence type="predicted"/>
<gene>
    <name evidence="3" type="ORF">HK103_002138</name>
</gene>
<keyword evidence="2" id="KW-0812">Transmembrane</keyword>
<feature type="compositionally biased region" description="Polar residues" evidence="1">
    <location>
        <begin position="142"/>
        <end position="164"/>
    </location>
</feature>
<keyword evidence="4" id="KW-1185">Reference proteome</keyword>
<accession>A0AAD5Y4W2</accession>
<dbReference type="Proteomes" id="UP001210925">
    <property type="component" value="Unassembled WGS sequence"/>
</dbReference>
<protein>
    <submittedName>
        <fullName evidence="3">Uncharacterized protein</fullName>
    </submittedName>
</protein>
<evidence type="ECO:0000256" key="1">
    <source>
        <dbReference type="SAM" id="MobiDB-lite"/>
    </source>
</evidence>
<feature type="region of interest" description="Disordered" evidence="1">
    <location>
        <begin position="92"/>
        <end position="175"/>
    </location>
</feature>
<feature type="compositionally biased region" description="Basic and acidic residues" evidence="1">
    <location>
        <begin position="102"/>
        <end position="115"/>
    </location>
</feature>
<name>A0AAD5Y4W2_9FUNG</name>
<keyword evidence="2" id="KW-0472">Membrane</keyword>
<sequence length="530" mass="58729">MGVIIRLLEGDAQEVTDSISGDYEDSFCLETFEDLVQMHFNAEPKNTKGFIIARVQTLDPKMPGKPNPEVAITIDPAAPQTEDSSAPLAVNVEKGQTASFGRKSDNGKKSEEARKSTGPSPPQPASNSTESRKSSLKPRLSIQISSFKSNASQNSPLSPSSRTPMSPLPNIPMVNPADQEVGQVTIATHKVAYDELSQPKNVPAVMNQFKRKFSTPLADTKREEFLEGKGPNSGRRQTVFEFPITQVTSPVKQDRRGSAVLNVTSMLPTGQLMVNGNNQVIGEKGVITRFAVPIPKEELPNIVPKTQKGHRRSLSYRNAVSASGAPASFLEWTKMVEEEKRMLKNQQTEPEGDHYDQVRPFSATAELPSGMKSPLSPGIKSPLSPQLETIRDDEEEELPVIQMNKIDGVREEEQETIFYDAVYFANDNEFLETSKIRQIFRNNAINPEDAKLFEMKEYTGEEANAQDFEIIGEAFPCECCYPSEEELSRMSPALRFLHNHKCILLASSICTIVIVFILVMMLTSLTTKSN</sequence>
<dbReference type="EMBL" id="JADGKB010000017">
    <property type="protein sequence ID" value="KAJ3259584.1"/>
    <property type="molecule type" value="Genomic_DNA"/>
</dbReference>
<feature type="transmembrane region" description="Helical" evidence="2">
    <location>
        <begin position="503"/>
        <end position="525"/>
    </location>
</feature>
<dbReference type="AlphaFoldDB" id="A0AAD5Y4W2"/>
<evidence type="ECO:0000313" key="3">
    <source>
        <dbReference type="EMBL" id="KAJ3259584.1"/>
    </source>
</evidence>
<organism evidence="3 4">
    <name type="scientific">Boothiomyces macroporosus</name>
    <dbReference type="NCBI Taxonomy" id="261099"/>
    <lineage>
        <taxon>Eukaryota</taxon>
        <taxon>Fungi</taxon>
        <taxon>Fungi incertae sedis</taxon>
        <taxon>Chytridiomycota</taxon>
        <taxon>Chytridiomycota incertae sedis</taxon>
        <taxon>Chytridiomycetes</taxon>
        <taxon>Rhizophydiales</taxon>
        <taxon>Terramycetaceae</taxon>
        <taxon>Boothiomyces</taxon>
    </lineage>
</organism>
<evidence type="ECO:0000256" key="2">
    <source>
        <dbReference type="SAM" id="Phobius"/>
    </source>
</evidence>